<reference evidence="2 3" key="1">
    <citation type="submission" date="2020-04" db="EMBL/GenBank/DDBJ databases">
        <title>Massilia sp. RP-1-19 isolated from soil.</title>
        <authorList>
            <person name="Dahal R.H."/>
        </authorList>
    </citation>
    <scope>NUCLEOTIDE SEQUENCE [LARGE SCALE GENOMIC DNA]</scope>
    <source>
        <strain evidence="2 3">RP-1-19</strain>
    </source>
</reference>
<keyword evidence="1" id="KW-0812">Transmembrane</keyword>
<evidence type="ECO:0000256" key="1">
    <source>
        <dbReference type="SAM" id="Phobius"/>
    </source>
</evidence>
<feature type="transmembrane region" description="Helical" evidence="1">
    <location>
        <begin position="229"/>
        <end position="253"/>
    </location>
</feature>
<dbReference type="RefSeq" id="WP_169464449.1">
    <property type="nucleotide sequence ID" value="NZ_JABBGG010000003.1"/>
</dbReference>
<proteinExistence type="predicted"/>
<organism evidence="2 3">
    <name type="scientific">Massilia polaris</name>
    <dbReference type="NCBI Taxonomy" id="2728846"/>
    <lineage>
        <taxon>Bacteria</taxon>
        <taxon>Pseudomonadati</taxon>
        <taxon>Pseudomonadota</taxon>
        <taxon>Betaproteobacteria</taxon>
        <taxon>Burkholderiales</taxon>
        <taxon>Oxalobacteraceae</taxon>
        <taxon>Telluria group</taxon>
        <taxon>Massilia</taxon>
    </lineage>
</organism>
<comment type="caution">
    <text evidence="2">The sequence shown here is derived from an EMBL/GenBank/DDBJ whole genome shotgun (WGS) entry which is preliminary data.</text>
</comment>
<evidence type="ECO:0000313" key="2">
    <source>
        <dbReference type="EMBL" id="NML60729.1"/>
    </source>
</evidence>
<dbReference type="EMBL" id="JABBGG010000003">
    <property type="protein sequence ID" value="NML60729.1"/>
    <property type="molecule type" value="Genomic_DNA"/>
</dbReference>
<feature type="transmembrane region" description="Helical" evidence="1">
    <location>
        <begin position="78"/>
        <end position="102"/>
    </location>
</feature>
<accession>A0A848HKR8</accession>
<keyword evidence="1" id="KW-1133">Transmembrane helix</keyword>
<keyword evidence="1" id="KW-0472">Membrane</keyword>
<dbReference type="Pfam" id="PF22564">
    <property type="entry name" value="HAAS"/>
    <property type="match status" value="1"/>
</dbReference>
<name>A0A848HKR8_9BURK</name>
<sequence length="270" mass="29023">MGKLEYLDALKRAMAGLPVEAQAKTLAYYEQRFVDGVAAGLSEEEIAKGLDDPKKIAMTLRANTHMRAFEEKKNPANFVRLMVAVIGLAIFNLFMVVPAIVYASLLATLYACGLALYLGGVAVTASGLAGASELVLDGPLRHFVIHGRDDDGERRQAKVTIDAMGVHVDENHKGDEAEASASATASVDVDVSEDTNRSERVIRGAESVAERGIKVYTDMDADSRATQTAVGLAMVLGGIVLFLLSLVVTRYTFIGIRRYIDMNLSLLKGA</sequence>
<dbReference type="AlphaFoldDB" id="A0A848HKR8"/>
<evidence type="ECO:0000313" key="3">
    <source>
        <dbReference type="Proteomes" id="UP000583752"/>
    </source>
</evidence>
<feature type="transmembrane region" description="Helical" evidence="1">
    <location>
        <begin position="109"/>
        <end position="131"/>
    </location>
</feature>
<keyword evidence="3" id="KW-1185">Reference proteome</keyword>
<dbReference type="Proteomes" id="UP000583752">
    <property type="component" value="Unassembled WGS sequence"/>
</dbReference>
<gene>
    <name evidence="2" type="ORF">HHL21_06455</name>
</gene>
<protein>
    <submittedName>
        <fullName evidence="2">DUF1700 domain-containing protein</fullName>
    </submittedName>
</protein>